<comment type="cofactor">
    <cofactor evidence="6">
        <name>Zn(2+)</name>
        <dbReference type="ChEBI" id="CHEBI:29105"/>
    </cofactor>
    <text evidence="6">Binds 1 zinc ion per subunit.</text>
</comment>
<gene>
    <name evidence="9" type="ORF">IQ215_10795</name>
</gene>
<comment type="similarity">
    <text evidence="6">Belongs to the peptidase M48 family.</text>
</comment>
<evidence type="ECO:0000256" key="3">
    <source>
        <dbReference type="ARBA" id="ARBA00022801"/>
    </source>
</evidence>
<feature type="domain" description="Peptidase M48" evidence="8">
    <location>
        <begin position="136"/>
        <end position="188"/>
    </location>
</feature>
<evidence type="ECO:0000259" key="8">
    <source>
        <dbReference type="Pfam" id="PF01435"/>
    </source>
</evidence>
<keyword evidence="10" id="KW-1185">Reference proteome</keyword>
<dbReference type="CDD" id="cd07326">
    <property type="entry name" value="M56_BlaR1_MecR1_like"/>
    <property type="match status" value="1"/>
</dbReference>
<dbReference type="Proteomes" id="UP000654604">
    <property type="component" value="Unassembled WGS sequence"/>
</dbReference>
<dbReference type="EMBL" id="JADEWC010000025">
    <property type="protein sequence ID" value="MBE9223183.1"/>
    <property type="molecule type" value="Genomic_DNA"/>
</dbReference>
<dbReference type="InterPro" id="IPR001915">
    <property type="entry name" value="Peptidase_M48"/>
</dbReference>
<evidence type="ECO:0000313" key="10">
    <source>
        <dbReference type="Proteomes" id="UP000654604"/>
    </source>
</evidence>
<reference evidence="9 10" key="1">
    <citation type="submission" date="2020-10" db="EMBL/GenBank/DDBJ databases">
        <authorList>
            <person name="Castelo-Branco R."/>
            <person name="Eusebio N."/>
            <person name="Adriana R."/>
            <person name="Vieira A."/>
            <person name="Brugerolle De Fraissinette N."/>
            <person name="Rezende De Castro R."/>
            <person name="Schneider M.P."/>
            <person name="Vasconcelos V."/>
            <person name="Leao P.N."/>
        </authorList>
    </citation>
    <scope>NUCLEOTIDE SEQUENCE [LARGE SCALE GENOMIC DNA]</scope>
    <source>
        <strain evidence="9 10">LEGE 03274</strain>
    </source>
</reference>
<dbReference type="Gene3D" id="3.30.2010.10">
    <property type="entry name" value="Metalloproteases ('zincins'), catalytic domain"/>
    <property type="match status" value="1"/>
</dbReference>
<keyword evidence="7" id="KW-0472">Membrane</keyword>
<evidence type="ECO:0000256" key="1">
    <source>
        <dbReference type="ARBA" id="ARBA00022670"/>
    </source>
</evidence>
<feature type="transmembrane region" description="Helical" evidence="7">
    <location>
        <begin position="68"/>
        <end position="90"/>
    </location>
</feature>
<keyword evidence="5 6" id="KW-0482">Metalloprotease</keyword>
<keyword evidence="7" id="KW-1133">Transmembrane helix</keyword>
<keyword evidence="2" id="KW-0479">Metal-binding</keyword>
<evidence type="ECO:0000313" key="9">
    <source>
        <dbReference type="EMBL" id="MBE9223183.1"/>
    </source>
</evidence>
<organism evidence="9 10">
    <name type="scientific">Cyanobacterium stanieri LEGE 03274</name>
    <dbReference type="NCBI Taxonomy" id="1828756"/>
    <lineage>
        <taxon>Bacteria</taxon>
        <taxon>Bacillati</taxon>
        <taxon>Cyanobacteriota</taxon>
        <taxon>Cyanophyceae</taxon>
        <taxon>Oscillatoriophycideae</taxon>
        <taxon>Chroococcales</taxon>
        <taxon>Geminocystaceae</taxon>
        <taxon>Cyanobacterium</taxon>
    </lineage>
</organism>
<evidence type="ECO:0000256" key="4">
    <source>
        <dbReference type="ARBA" id="ARBA00022833"/>
    </source>
</evidence>
<dbReference type="Pfam" id="PF01435">
    <property type="entry name" value="Peptidase_M48"/>
    <property type="match status" value="1"/>
</dbReference>
<keyword evidence="1 6" id="KW-0645">Protease</keyword>
<name>A0ABR9V5M2_9CHRO</name>
<dbReference type="PANTHER" id="PTHR34978:SF3">
    <property type="entry name" value="SLR0241 PROTEIN"/>
    <property type="match status" value="1"/>
</dbReference>
<feature type="transmembrane region" description="Helical" evidence="7">
    <location>
        <begin position="33"/>
        <end position="56"/>
    </location>
</feature>
<evidence type="ECO:0000256" key="7">
    <source>
        <dbReference type="SAM" id="Phobius"/>
    </source>
</evidence>
<evidence type="ECO:0000256" key="6">
    <source>
        <dbReference type="RuleBase" id="RU003983"/>
    </source>
</evidence>
<evidence type="ECO:0000256" key="2">
    <source>
        <dbReference type="ARBA" id="ARBA00022723"/>
    </source>
</evidence>
<comment type="caution">
    <text evidence="9">The sequence shown here is derived from an EMBL/GenBank/DDBJ whole genome shotgun (WGS) entry which is preliminary data.</text>
</comment>
<dbReference type="PANTHER" id="PTHR34978">
    <property type="entry name" value="POSSIBLE SENSOR-TRANSDUCER PROTEIN BLAR"/>
    <property type="match status" value="1"/>
</dbReference>
<proteinExistence type="inferred from homology"/>
<keyword evidence="4 6" id="KW-0862">Zinc</keyword>
<dbReference type="RefSeq" id="WP_193801325.1">
    <property type="nucleotide sequence ID" value="NZ_JADEWC010000025.1"/>
</dbReference>
<sequence>MHFIVILLAIVCAYVIRYLSQIDYFQKQRNWNYSLFFFIAPVLLILMSSIAIVTMGYEGQMWGFQATIISYILAWFCLGFAVINLIVYAVEIKLISQKIAGFKEEEVLGERVKILESSFPYAGLIGFESQKKGLFMFLNESYLVLSRGLINLLSPEHLEAVIAHEKSHQKHHDPLIFFCLSYCKRITFWLPNNDNLWQNLVLLRELRADNTASQSVDFLLLAESLLMVTQEAMKEVNPMDNNMVCPFINFRLNERIDALINDGHRVNSFRWYQLTWILLVFIPFLTIPFHQ</sequence>
<feature type="transmembrane region" description="Helical" evidence="7">
    <location>
        <begin position="271"/>
        <end position="289"/>
    </location>
</feature>
<keyword evidence="3 6" id="KW-0378">Hydrolase</keyword>
<evidence type="ECO:0000256" key="5">
    <source>
        <dbReference type="ARBA" id="ARBA00023049"/>
    </source>
</evidence>
<dbReference type="InterPro" id="IPR052173">
    <property type="entry name" value="Beta-lactam_resp_regulator"/>
</dbReference>
<keyword evidence="7" id="KW-0812">Transmembrane</keyword>
<protein>
    <submittedName>
        <fullName evidence="9">M56 family metallopeptidase</fullName>
    </submittedName>
</protein>
<accession>A0ABR9V5M2</accession>